<dbReference type="GO" id="GO:0030313">
    <property type="term" value="C:cell envelope"/>
    <property type="evidence" value="ECO:0007669"/>
    <property type="project" value="UniProtKB-SubCell"/>
</dbReference>
<evidence type="ECO:0000256" key="1">
    <source>
        <dbReference type="ARBA" id="ARBA00004196"/>
    </source>
</evidence>
<dbReference type="PANTHER" id="PTHR30290:SF10">
    <property type="entry name" value="PERIPLASMIC OLIGOPEPTIDE-BINDING PROTEIN-RELATED"/>
    <property type="match status" value="1"/>
</dbReference>
<evidence type="ECO:0000313" key="6">
    <source>
        <dbReference type="EMBL" id="MBV7272784.1"/>
    </source>
</evidence>
<protein>
    <submittedName>
        <fullName evidence="6">Peptide ABC transporter substrate-binding protein</fullName>
    </submittedName>
</protein>
<dbReference type="InterPro" id="IPR039424">
    <property type="entry name" value="SBP_5"/>
</dbReference>
<comment type="caution">
    <text evidence="6">The sequence shown here is derived from an EMBL/GenBank/DDBJ whole genome shotgun (WGS) entry which is preliminary data.</text>
</comment>
<comment type="similarity">
    <text evidence="2">Belongs to the bacterial solute-binding protein 5 family.</text>
</comment>
<accession>A0A949THB2</accession>
<keyword evidence="4" id="KW-0732">Signal</keyword>
<keyword evidence="3" id="KW-0813">Transport</keyword>
<evidence type="ECO:0000256" key="4">
    <source>
        <dbReference type="ARBA" id="ARBA00022729"/>
    </source>
</evidence>
<dbReference type="AlphaFoldDB" id="A0A949THB2"/>
<dbReference type="Proteomes" id="UP000694308">
    <property type="component" value="Unassembled WGS sequence"/>
</dbReference>
<evidence type="ECO:0000256" key="2">
    <source>
        <dbReference type="ARBA" id="ARBA00005695"/>
    </source>
</evidence>
<dbReference type="InterPro" id="IPR000914">
    <property type="entry name" value="SBP_5_dom"/>
</dbReference>
<organism evidence="6 7">
    <name type="scientific">Clostridium thailandense</name>
    <dbReference type="NCBI Taxonomy" id="2794346"/>
    <lineage>
        <taxon>Bacteria</taxon>
        <taxon>Bacillati</taxon>
        <taxon>Bacillota</taxon>
        <taxon>Clostridia</taxon>
        <taxon>Eubacteriales</taxon>
        <taxon>Clostridiaceae</taxon>
        <taxon>Clostridium</taxon>
    </lineage>
</organism>
<dbReference type="EMBL" id="JAEEGC010000033">
    <property type="protein sequence ID" value="MBV7272784.1"/>
    <property type="molecule type" value="Genomic_DNA"/>
</dbReference>
<dbReference type="GO" id="GO:0015833">
    <property type="term" value="P:peptide transport"/>
    <property type="evidence" value="ECO:0007669"/>
    <property type="project" value="TreeGrafter"/>
</dbReference>
<dbReference type="GO" id="GO:1904680">
    <property type="term" value="F:peptide transmembrane transporter activity"/>
    <property type="evidence" value="ECO:0007669"/>
    <property type="project" value="TreeGrafter"/>
</dbReference>
<dbReference type="InterPro" id="IPR030678">
    <property type="entry name" value="Peptide/Ni-bd"/>
</dbReference>
<dbReference type="PIRSF" id="PIRSF002741">
    <property type="entry name" value="MppA"/>
    <property type="match status" value="1"/>
</dbReference>
<feature type="domain" description="Solute-binding protein family 5" evidence="5">
    <location>
        <begin position="76"/>
        <end position="461"/>
    </location>
</feature>
<reference evidence="6" key="1">
    <citation type="submission" date="2020-12" db="EMBL/GenBank/DDBJ databases">
        <title>Clostridium thailandense sp. nov., a novel acetogenic bacterium isolated from peat land soil in Thailand.</title>
        <authorList>
            <person name="Chaikitkaew S."/>
            <person name="Birkeland N.K."/>
        </authorList>
    </citation>
    <scope>NUCLEOTIDE SEQUENCE</scope>
    <source>
        <strain evidence="6">PL3</strain>
    </source>
</reference>
<keyword evidence="7" id="KW-1185">Reference proteome</keyword>
<name>A0A949THB2_9CLOT</name>
<dbReference type="PANTHER" id="PTHR30290">
    <property type="entry name" value="PERIPLASMIC BINDING COMPONENT OF ABC TRANSPORTER"/>
    <property type="match status" value="1"/>
</dbReference>
<gene>
    <name evidence="6" type="ORF">I6U48_07615</name>
</gene>
<dbReference type="FunFam" id="3.90.76.10:FF:000001">
    <property type="entry name" value="Oligopeptide ABC transporter substrate-binding protein"/>
    <property type="match status" value="1"/>
</dbReference>
<dbReference type="Pfam" id="PF00496">
    <property type="entry name" value="SBP_bac_5"/>
    <property type="match status" value="1"/>
</dbReference>
<proteinExistence type="inferred from homology"/>
<evidence type="ECO:0000259" key="5">
    <source>
        <dbReference type="Pfam" id="PF00496"/>
    </source>
</evidence>
<comment type="subcellular location">
    <subcellularLocation>
        <location evidence="1">Cell envelope</location>
    </subcellularLocation>
</comment>
<evidence type="ECO:0000313" key="7">
    <source>
        <dbReference type="Proteomes" id="UP000694308"/>
    </source>
</evidence>
<evidence type="ECO:0000256" key="3">
    <source>
        <dbReference type="ARBA" id="ARBA00022448"/>
    </source>
</evidence>
<dbReference type="CDD" id="cd08504">
    <property type="entry name" value="PBP2_OppA"/>
    <property type="match status" value="1"/>
</dbReference>
<sequence>MIFIIFSLVGCNKSSNKIHSEVKKTDLKQYLSIELEGEPKTLDQSKTSDSYSSQILYEVNEALTRSEVDENGKNIVKPAGAESWEVSSDRLKWTFHLRDNKWSDGKKVTAEDYEYGIKRNLDPEINSQNAFLLYPIKGARNFTESDKTVSKSEQIGIKAVDEKTLEIVLEAPCAYFLDLASYQVMQPQRKDLIEKFGNKYGKELDTMAFCGPFSISKWTHNKEMELIKNKSYWDNKAVKLEKILVKLGGEDSLNSLLNGSIDLAKDVNLEYSKTIGKNEKVDIIKLPEPSVNFELYNQNNKLFSNSKIRKAFSLALDREEISKSLWKGVYTPAYGWIPPCIRIGDVYFRDKVNFEPIKSMKSEEAKKLLIEGLKELGMDGDPGKVTVNYLQSGTDIKQKDIADFFQKMYSKNLGVNIKVEYVDYDLFSKKIISGDYQMASVIWRGDYNDPSAYLNMWVKDTKLIPTGWSSDEYDSLIRKANTMGDNKNEDRIKNFKEAENILVAKEAVISPTVYRNKQILKREYVKNIMAPAFGPDIELKYVYTNGRE</sequence>